<keyword evidence="1" id="KW-1133">Transmembrane helix</keyword>
<dbReference type="Pfam" id="PF01882">
    <property type="entry name" value="DUF58"/>
    <property type="match status" value="1"/>
</dbReference>
<evidence type="ECO:0000259" key="2">
    <source>
        <dbReference type="Pfam" id="PF01882"/>
    </source>
</evidence>
<dbReference type="PANTHER" id="PTHR34351:SF2">
    <property type="entry name" value="DUF58 DOMAIN-CONTAINING PROTEIN"/>
    <property type="match status" value="1"/>
</dbReference>
<organism evidence="3 4">
    <name type="scientific">Anaerosalibacter massiliensis</name>
    <dbReference type="NCBI Taxonomy" id="1347392"/>
    <lineage>
        <taxon>Bacteria</taxon>
        <taxon>Bacillati</taxon>
        <taxon>Bacillota</taxon>
        <taxon>Tissierellia</taxon>
        <taxon>Tissierellales</taxon>
        <taxon>Sporanaerobacteraceae</taxon>
        <taxon>Anaerosalibacter</taxon>
    </lineage>
</organism>
<comment type="caution">
    <text evidence="3">The sequence shown here is derived from an EMBL/GenBank/DDBJ whole genome shotgun (WGS) entry which is preliminary data.</text>
</comment>
<name>A0A9X2S4X7_9FIRM</name>
<dbReference type="InterPro" id="IPR002881">
    <property type="entry name" value="DUF58"/>
</dbReference>
<dbReference type="AlphaFoldDB" id="A0A9X2S4X7"/>
<keyword evidence="1" id="KW-0472">Membrane</keyword>
<evidence type="ECO:0000313" key="3">
    <source>
        <dbReference type="EMBL" id="MCR2043948.1"/>
    </source>
</evidence>
<dbReference type="EMBL" id="JANJZL010000004">
    <property type="protein sequence ID" value="MCR2043948.1"/>
    <property type="molecule type" value="Genomic_DNA"/>
</dbReference>
<keyword evidence="1" id="KW-0812">Transmembrane</keyword>
<feature type="domain" description="DUF58" evidence="2">
    <location>
        <begin position="198"/>
        <end position="360"/>
    </location>
</feature>
<evidence type="ECO:0000256" key="1">
    <source>
        <dbReference type="SAM" id="Phobius"/>
    </source>
</evidence>
<reference evidence="3" key="1">
    <citation type="submission" date="2022-07" db="EMBL/GenBank/DDBJ databases">
        <title>Enhanced cultured diversity of the mouse gut microbiota enables custom-made synthetic communities.</title>
        <authorList>
            <person name="Afrizal A."/>
        </authorList>
    </citation>
    <scope>NUCLEOTIDE SEQUENCE</scope>
    <source>
        <strain evidence="3">DSM 29482</strain>
    </source>
</reference>
<feature type="transmembrane region" description="Helical" evidence="1">
    <location>
        <begin position="5"/>
        <end position="22"/>
    </location>
</feature>
<protein>
    <submittedName>
        <fullName evidence="3">DUF58 domain-containing protein</fullName>
    </submittedName>
</protein>
<dbReference type="RefSeq" id="WP_042683030.1">
    <property type="nucleotide sequence ID" value="NZ_CABKTM010000049.1"/>
</dbReference>
<evidence type="ECO:0000313" key="4">
    <source>
        <dbReference type="Proteomes" id="UP001142078"/>
    </source>
</evidence>
<keyword evidence="4" id="KW-1185">Reference proteome</keyword>
<dbReference type="PANTHER" id="PTHR34351">
    <property type="entry name" value="SLR1927 PROTEIN-RELATED"/>
    <property type="match status" value="1"/>
</dbReference>
<gene>
    <name evidence="3" type="ORF">NSA23_07410</name>
</gene>
<proteinExistence type="predicted"/>
<sequence length="390" mass="44986">MLKSRIQSLIWSILVLFIYIFSDSYFALFLFSISLGIFLFLGISTKLIKNKMEFILNTPDTIDKNILGSCYLEVKNANFLPISKIKCTLSLKNFLTGQEEKQDIYLSVKGKSSECVYWDIKSRFCGDIEIKLDKVMYYDYFGIFTNTICPSISTHMLVLPNTFYIDINLFESQIENIESPIYSTGQKGIDSSEVFGIKEYMPGDSLKNIHWKLTSKFDDLIVKELSVTIDNSILIVLETSTFIGKGKESPKVSDAMMEAFISISKSLLENNYTHSIGFFDHKTNRFIIDEVNSMDDLSIMMRGFLEIEKRENPYSAIEYYLNMVEYKTFSHILYITSQGFEEIVEELANEHKITVLQCEEASEEEKKLSNAYGVKFTPENIEEDLRQLMI</sequence>
<dbReference type="Proteomes" id="UP001142078">
    <property type="component" value="Unassembled WGS sequence"/>
</dbReference>
<dbReference type="OrthoDB" id="9778037at2"/>
<accession>A0A9X2S4X7</accession>